<name>A0ABW7TLM6_9NOCA</name>
<accession>A0ABW7TLM6</accession>
<evidence type="ECO:0000313" key="1">
    <source>
        <dbReference type="EMBL" id="MFI1461952.1"/>
    </source>
</evidence>
<protein>
    <submittedName>
        <fullName evidence="1">Uncharacterized protein</fullName>
    </submittedName>
</protein>
<reference evidence="1 2" key="1">
    <citation type="submission" date="2024-10" db="EMBL/GenBank/DDBJ databases">
        <title>The Natural Products Discovery Center: Release of the First 8490 Sequenced Strains for Exploring Actinobacteria Biosynthetic Diversity.</title>
        <authorList>
            <person name="Kalkreuter E."/>
            <person name="Kautsar S.A."/>
            <person name="Yang D."/>
            <person name="Bader C.D."/>
            <person name="Teijaro C.N."/>
            <person name="Fluegel L."/>
            <person name="Davis C.M."/>
            <person name="Simpson J.R."/>
            <person name="Lauterbach L."/>
            <person name="Steele A.D."/>
            <person name="Gui C."/>
            <person name="Meng S."/>
            <person name="Li G."/>
            <person name="Viehrig K."/>
            <person name="Ye F."/>
            <person name="Su P."/>
            <person name="Kiefer A.F."/>
            <person name="Nichols A."/>
            <person name="Cepeda A.J."/>
            <person name="Yan W."/>
            <person name="Fan B."/>
            <person name="Jiang Y."/>
            <person name="Adhikari A."/>
            <person name="Zheng C.-J."/>
            <person name="Schuster L."/>
            <person name="Cowan T.M."/>
            <person name="Smanski M.J."/>
            <person name="Chevrette M.G."/>
            <person name="De Carvalho L.P.S."/>
            <person name="Shen B."/>
        </authorList>
    </citation>
    <scope>NUCLEOTIDE SEQUENCE [LARGE SCALE GENOMIC DNA]</scope>
    <source>
        <strain evidence="1 2">NPDC020568</strain>
    </source>
</reference>
<dbReference type="Proteomes" id="UP001611263">
    <property type="component" value="Unassembled WGS sequence"/>
</dbReference>
<dbReference type="RefSeq" id="WP_156052237.1">
    <property type="nucleotide sequence ID" value="NZ_JBIRUQ010000003.1"/>
</dbReference>
<organism evidence="1 2">
    <name type="scientific">Nocardia carnea</name>
    <dbReference type="NCBI Taxonomy" id="37328"/>
    <lineage>
        <taxon>Bacteria</taxon>
        <taxon>Bacillati</taxon>
        <taxon>Actinomycetota</taxon>
        <taxon>Actinomycetes</taxon>
        <taxon>Mycobacteriales</taxon>
        <taxon>Nocardiaceae</taxon>
        <taxon>Nocardia</taxon>
    </lineage>
</organism>
<gene>
    <name evidence="1" type="ORF">ACH4WX_14675</name>
</gene>
<proteinExistence type="predicted"/>
<evidence type="ECO:0000313" key="2">
    <source>
        <dbReference type="Proteomes" id="UP001611263"/>
    </source>
</evidence>
<keyword evidence="2" id="KW-1185">Reference proteome</keyword>
<comment type="caution">
    <text evidence="1">The sequence shown here is derived from an EMBL/GenBank/DDBJ whole genome shotgun (WGS) entry which is preliminary data.</text>
</comment>
<sequence>MAALDELDRLTEEVLVMCATLAGQTIEKLMGKSDLEVGLEALGIRLD</sequence>
<dbReference type="EMBL" id="JBIRUQ010000003">
    <property type="protein sequence ID" value="MFI1461952.1"/>
    <property type="molecule type" value="Genomic_DNA"/>
</dbReference>